<protein>
    <submittedName>
        <fullName evidence="5">ABC transporter ATP-binding protein</fullName>
    </submittedName>
</protein>
<comment type="caution">
    <text evidence="5">The sequence shown here is derived from an EMBL/GenBank/DDBJ whole genome shotgun (WGS) entry which is preliminary data.</text>
</comment>
<dbReference type="PROSITE" id="PS00211">
    <property type="entry name" value="ABC_TRANSPORTER_1"/>
    <property type="match status" value="1"/>
</dbReference>
<dbReference type="InterPro" id="IPR003593">
    <property type="entry name" value="AAA+_ATPase"/>
</dbReference>
<evidence type="ECO:0000256" key="3">
    <source>
        <dbReference type="ARBA" id="ARBA00022840"/>
    </source>
</evidence>
<keyword evidence="1" id="KW-0813">Transport</keyword>
<dbReference type="InterPro" id="IPR003439">
    <property type="entry name" value="ABC_transporter-like_ATP-bd"/>
</dbReference>
<dbReference type="SUPFAM" id="SSF52540">
    <property type="entry name" value="P-loop containing nucleoside triphosphate hydrolases"/>
    <property type="match status" value="1"/>
</dbReference>
<evidence type="ECO:0000256" key="2">
    <source>
        <dbReference type="ARBA" id="ARBA00022741"/>
    </source>
</evidence>
<feature type="domain" description="ABC transporter" evidence="4">
    <location>
        <begin position="15"/>
        <end position="256"/>
    </location>
</feature>
<dbReference type="InterPro" id="IPR027417">
    <property type="entry name" value="P-loop_NTPase"/>
</dbReference>
<evidence type="ECO:0000313" key="5">
    <source>
        <dbReference type="EMBL" id="GAA1559956.1"/>
    </source>
</evidence>
<name>A0ABN2CK07_9ACTN</name>
<dbReference type="PROSITE" id="PS50893">
    <property type="entry name" value="ABC_TRANSPORTER_2"/>
    <property type="match status" value="1"/>
</dbReference>
<organism evidence="5 6">
    <name type="scientific">Kribbella lupini</name>
    <dbReference type="NCBI Taxonomy" id="291602"/>
    <lineage>
        <taxon>Bacteria</taxon>
        <taxon>Bacillati</taxon>
        <taxon>Actinomycetota</taxon>
        <taxon>Actinomycetes</taxon>
        <taxon>Propionibacteriales</taxon>
        <taxon>Kribbellaceae</taxon>
        <taxon>Kribbella</taxon>
    </lineage>
</organism>
<keyword evidence="2" id="KW-0547">Nucleotide-binding</keyword>
<dbReference type="Pfam" id="PF00005">
    <property type="entry name" value="ABC_tran"/>
    <property type="match status" value="1"/>
</dbReference>
<dbReference type="InterPro" id="IPR051120">
    <property type="entry name" value="ABC_AA/LPS_Transport"/>
</dbReference>
<evidence type="ECO:0000313" key="6">
    <source>
        <dbReference type="Proteomes" id="UP001500363"/>
    </source>
</evidence>
<dbReference type="InterPro" id="IPR017871">
    <property type="entry name" value="ABC_transporter-like_CS"/>
</dbReference>
<sequence length="256" mass="27760">MMGGWSELPAPEPLLAATGVRKTFNSIRAVDGIDLTVGRGEILGLIGPNGSGKSTLLSCLAGEQKINDGRVEFEGHDVTNAGAMRIARRGIARTFQNVRVFSELTVEENVLLARNWATASPLAMIRPAERSVRSRAAELLELTEMTPLAKVLAGALSGGQKRLLEFVMALMPGPKLVMLDEAASGVNPTLIRKLREYVLQVRERDGIAFVIVEHNVDFVFSTVDRIVVMSAGKVLDEGDPVRVRKNQEVIDAYLGV</sequence>
<evidence type="ECO:0000256" key="1">
    <source>
        <dbReference type="ARBA" id="ARBA00022448"/>
    </source>
</evidence>
<proteinExistence type="predicted"/>
<evidence type="ECO:0000259" key="4">
    <source>
        <dbReference type="PROSITE" id="PS50893"/>
    </source>
</evidence>
<dbReference type="CDD" id="cd03219">
    <property type="entry name" value="ABC_Mj1267_LivG_branched"/>
    <property type="match status" value="1"/>
</dbReference>
<keyword evidence="3 5" id="KW-0067">ATP-binding</keyword>
<dbReference type="PANTHER" id="PTHR45772:SF9">
    <property type="entry name" value="CONSERVED COMPONENT OF ABC TRANSPORTER FOR NATURAL AMINO ACIDS"/>
    <property type="match status" value="1"/>
</dbReference>
<dbReference type="GO" id="GO:0005524">
    <property type="term" value="F:ATP binding"/>
    <property type="evidence" value="ECO:0007669"/>
    <property type="project" value="UniProtKB-KW"/>
</dbReference>
<dbReference type="EMBL" id="BAAANC010000005">
    <property type="protein sequence ID" value="GAA1559956.1"/>
    <property type="molecule type" value="Genomic_DNA"/>
</dbReference>
<dbReference type="RefSeq" id="WP_344183208.1">
    <property type="nucleotide sequence ID" value="NZ_BAAANC010000005.1"/>
</dbReference>
<dbReference type="Proteomes" id="UP001500363">
    <property type="component" value="Unassembled WGS sequence"/>
</dbReference>
<reference evidence="5 6" key="1">
    <citation type="journal article" date="2019" name="Int. J. Syst. Evol. Microbiol.">
        <title>The Global Catalogue of Microorganisms (GCM) 10K type strain sequencing project: providing services to taxonomists for standard genome sequencing and annotation.</title>
        <authorList>
            <consortium name="The Broad Institute Genomics Platform"/>
            <consortium name="The Broad Institute Genome Sequencing Center for Infectious Disease"/>
            <person name="Wu L."/>
            <person name="Ma J."/>
        </authorList>
    </citation>
    <scope>NUCLEOTIDE SEQUENCE [LARGE SCALE GENOMIC DNA]</scope>
    <source>
        <strain evidence="5 6">JCM 14303</strain>
    </source>
</reference>
<dbReference type="SMART" id="SM00382">
    <property type="entry name" value="AAA"/>
    <property type="match status" value="1"/>
</dbReference>
<keyword evidence="6" id="KW-1185">Reference proteome</keyword>
<gene>
    <name evidence="5" type="ORF">GCM10009741_76380</name>
</gene>
<dbReference type="Gene3D" id="3.40.50.300">
    <property type="entry name" value="P-loop containing nucleotide triphosphate hydrolases"/>
    <property type="match status" value="1"/>
</dbReference>
<accession>A0ABN2CK07</accession>
<dbReference type="PANTHER" id="PTHR45772">
    <property type="entry name" value="CONSERVED COMPONENT OF ABC TRANSPORTER FOR NATURAL AMINO ACIDS-RELATED"/>
    <property type="match status" value="1"/>
</dbReference>